<keyword evidence="4" id="KW-1185">Reference proteome</keyword>
<dbReference type="AlphaFoldDB" id="A0A507CLM9"/>
<feature type="compositionally biased region" description="Polar residues" evidence="1">
    <location>
        <begin position="14"/>
        <end position="23"/>
    </location>
</feature>
<gene>
    <name evidence="3" type="ORF">SeLEV6574_g07169</name>
    <name evidence="2" type="ORF">SeMB42_g07988</name>
</gene>
<dbReference type="EMBL" id="QEAM01000474">
    <property type="protein sequence ID" value="TPX39494.1"/>
    <property type="molecule type" value="Genomic_DNA"/>
</dbReference>
<evidence type="ECO:0000313" key="4">
    <source>
        <dbReference type="Proteomes" id="UP000317494"/>
    </source>
</evidence>
<evidence type="ECO:0000313" key="2">
    <source>
        <dbReference type="EMBL" id="TPX30070.1"/>
    </source>
</evidence>
<evidence type="ECO:0000313" key="5">
    <source>
        <dbReference type="Proteomes" id="UP000320475"/>
    </source>
</evidence>
<sequence>MSSNWDNKKDEPTANDNSNSISGWITDKASKSKDYIKSGIERAEETIQSGSDSISQGVEIAKTKISSRIHSADGKSNSGGTSETNVDYPRSVAGDSGVKTDEEVCAFLFDEFEAMYHHTISAFLRKIWPT</sequence>
<dbReference type="Proteomes" id="UP000317494">
    <property type="component" value="Unassembled WGS sequence"/>
</dbReference>
<proteinExistence type="predicted"/>
<feature type="compositionally biased region" description="Polar residues" evidence="1">
    <location>
        <begin position="65"/>
        <end position="85"/>
    </location>
</feature>
<evidence type="ECO:0000256" key="1">
    <source>
        <dbReference type="SAM" id="MobiDB-lite"/>
    </source>
</evidence>
<feature type="compositionally biased region" description="Basic and acidic residues" evidence="1">
    <location>
        <begin position="1"/>
        <end position="12"/>
    </location>
</feature>
<feature type="region of interest" description="Disordered" evidence="1">
    <location>
        <begin position="1"/>
        <end position="25"/>
    </location>
</feature>
<organism evidence="3 5">
    <name type="scientific">Synchytrium endobioticum</name>
    <dbReference type="NCBI Taxonomy" id="286115"/>
    <lineage>
        <taxon>Eukaryota</taxon>
        <taxon>Fungi</taxon>
        <taxon>Fungi incertae sedis</taxon>
        <taxon>Chytridiomycota</taxon>
        <taxon>Chytridiomycota incertae sedis</taxon>
        <taxon>Chytridiomycetes</taxon>
        <taxon>Synchytriales</taxon>
        <taxon>Synchytriaceae</taxon>
        <taxon>Synchytrium</taxon>
    </lineage>
</organism>
<dbReference type="Proteomes" id="UP000320475">
    <property type="component" value="Unassembled WGS sequence"/>
</dbReference>
<feature type="region of interest" description="Disordered" evidence="1">
    <location>
        <begin position="65"/>
        <end position="96"/>
    </location>
</feature>
<protein>
    <submittedName>
        <fullName evidence="3">Uncharacterized protein</fullName>
    </submittedName>
</protein>
<comment type="caution">
    <text evidence="3">The sequence shown here is derived from an EMBL/GenBank/DDBJ whole genome shotgun (WGS) entry which is preliminary data.</text>
</comment>
<dbReference type="VEuPathDB" id="FungiDB:SeMB42_g07988"/>
<accession>A0A507CLM9</accession>
<reference evidence="4 5" key="1">
    <citation type="journal article" date="2019" name="Sci. Rep.">
        <title>Comparative genomics of chytrid fungi reveal insights into the obligate biotrophic and pathogenic lifestyle of Synchytrium endobioticum.</title>
        <authorList>
            <person name="van de Vossenberg B.T.L.H."/>
            <person name="Warris S."/>
            <person name="Nguyen H.D.T."/>
            <person name="van Gent-Pelzer M.P.E."/>
            <person name="Joly D.L."/>
            <person name="van de Geest H.C."/>
            <person name="Bonants P.J.M."/>
            <person name="Smith D.S."/>
            <person name="Levesque C.A."/>
            <person name="van der Lee T.A.J."/>
        </authorList>
    </citation>
    <scope>NUCLEOTIDE SEQUENCE [LARGE SCALE GENOMIC DNA]</scope>
    <source>
        <strain evidence="3 5">LEV6574</strain>
        <strain evidence="2 4">MB42</strain>
    </source>
</reference>
<dbReference type="EMBL" id="QEAN01000728">
    <property type="protein sequence ID" value="TPX30070.1"/>
    <property type="molecule type" value="Genomic_DNA"/>
</dbReference>
<name>A0A507CLM9_9FUNG</name>
<evidence type="ECO:0000313" key="3">
    <source>
        <dbReference type="EMBL" id="TPX39494.1"/>
    </source>
</evidence>